<evidence type="ECO:0000256" key="1">
    <source>
        <dbReference type="SAM" id="MobiDB-lite"/>
    </source>
</evidence>
<reference evidence="2" key="2">
    <citation type="submission" date="2015-03" db="UniProtKB">
        <authorList>
            <consortium name="EnsemblPlants"/>
        </authorList>
    </citation>
    <scope>IDENTIFICATION</scope>
</reference>
<reference evidence="2" key="1">
    <citation type="journal article" date="2009" name="Rice">
        <title>De Novo Next Generation Sequencing of Plant Genomes.</title>
        <authorList>
            <person name="Rounsley S."/>
            <person name="Marri P.R."/>
            <person name="Yu Y."/>
            <person name="He R."/>
            <person name="Sisneros N."/>
            <person name="Goicoechea J.L."/>
            <person name="Lee S.J."/>
            <person name="Angelova A."/>
            <person name="Kudrna D."/>
            <person name="Luo M."/>
            <person name="Affourtit J."/>
            <person name="Desany B."/>
            <person name="Knight J."/>
            <person name="Niazi F."/>
            <person name="Egholm M."/>
            <person name="Wing R.A."/>
        </authorList>
    </citation>
    <scope>NUCLEOTIDE SEQUENCE [LARGE SCALE GENOMIC DNA]</scope>
    <source>
        <strain evidence="2">cv. IRGC 105608</strain>
    </source>
</reference>
<dbReference type="HOGENOM" id="CLU_1698199_0_0_1"/>
<dbReference type="AlphaFoldDB" id="A0A0D3FPU8"/>
<name>A0A0D3FPU8_9ORYZ</name>
<dbReference type="Gramene" id="OBART03G36410.1">
    <property type="protein sequence ID" value="OBART03G36410.1"/>
    <property type="gene ID" value="OBART03G36410"/>
</dbReference>
<dbReference type="Proteomes" id="UP000026960">
    <property type="component" value="Chromosome 3"/>
</dbReference>
<evidence type="ECO:0000313" key="2">
    <source>
        <dbReference type="EnsemblPlants" id="OBART03G36410.1"/>
    </source>
</evidence>
<evidence type="ECO:0000313" key="3">
    <source>
        <dbReference type="Proteomes" id="UP000026960"/>
    </source>
</evidence>
<dbReference type="PaxDb" id="65489-OBART03G36410.1"/>
<feature type="region of interest" description="Disordered" evidence="1">
    <location>
        <begin position="82"/>
        <end position="155"/>
    </location>
</feature>
<dbReference type="EnsemblPlants" id="OBART03G36410.1">
    <property type="protein sequence ID" value="OBART03G36410.1"/>
    <property type="gene ID" value="OBART03G36410"/>
</dbReference>
<keyword evidence="3" id="KW-1185">Reference proteome</keyword>
<sequence length="155" mass="17130">MLDRAVKDWEKNTRARSVIVPELGNGPVHTWIAVARVKPPRARFGCAGPLPTHAHITLHALHVGTVYQAQERVKIQYTMADAFTGARDDTSAHTSAERDEEAEKAEKPPRSHAASAGNRRGSTLPPRPVQLCREVGEREMRKGEKRGKRPGDVDT</sequence>
<accession>A0A0D3FPU8</accession>
<protein>
    <submittedName>
        <fullName evidence="2">Uncharacterized protein</fullName>
    </submittedName>
</protein>
<proteinExistence type="predicted"/>
<feature type="compositionally biased region" description="Basic and acidic residues" evidence="1">
    <location>
        <begin position="86"/>
        <end position="97"/>
    </location>
</feature>
<organism evidence="2">
    <name type="scientific">Oryza barthii</name>
    <dbReference type="NCBI Taxonomy" id="65489"/>
    <lineage>
        <taxon>Eukaryota</taxon>
        <taxon>Viridiplantae</taxon>
        <taxon>Streptophyta</taxon>
        <taxon>Embryophyta</taxon>
        <taxon>Tracheophyta</taxon>
        <taxon>Spermatophyta</taxon>
        <taxon>Magnoliopsida</taxon>
        <taxon>Liliopsida</taxon>
        <taxon>Poales</taxon>
        <taxon>Poaceae</taxon>
        <taxon>BOP clade</taxon>
        <taxon>Oryzoideae</taxon>
        <taxon>Oryzeae</taxon>
        <taxon>Oryzinae</taxon>
        <taxon>Oryza</taxon>
    </lineage>
</organism>